<feature type="compositionally biased region" description="Polar residues" evidence="5">
    <location>
        <begin position="7"/>
        <end position="16"/>
    </location>
</feature>
<keyword evidence="3" id="KW-1005">Bacterial flagellum biogenesis</keyword>
<dbReference type="GO" id="GO:0044781">
    <property type="term" value="P:bacterial-type flagellum organization"/>
    <property type="evidence" value="ECO:0007669"/>
    <property type="project" value="UniProtKB-KW"/>
</dbReference>
<reference evidence="6 7" key="1">
    <citation type="journal article" date="2014" name="Int. J. Syst. Evol. Microbiol.">
        <title>Complete genome sequence of Corynebacterium casei LMG S-19264T (=DSM 44701T), isolated from a smear-ripened cheese.</title>
        <authorList>
            <consortium name="US DOE Joint Genome Institute (JGI-PGF)"/>
            <person name="Walter F."/>
            <person name="Albersmeier A."/>
            <person name="Kalinowski J."/>
            <person name="Ruckert C."/>
        </authorList>
    </citation>
    <scope>NUCLEOTIDE SEQUENCE [LARGE SCALE GENOMIC DNA]</scope>
    <source>
        <strain evidence="6 7">CGMCC 1.9161</strain>
    </source>
</reference>
<organism evidence="6 7">
    <name type="scientific">Salinarimonas ramus</name>
    <dbReference type="NCBI Taxonomy" id="690164"/>
    <lineage>
        <taxon>Bacteria</taxon>
        <taxon>Pseudomonadati</taxon>
        <taxon>Pseudomonadota</taxon>
        <taxon>Alphaproteobacteria</taxon>
        <taxon>Hyphomicrobiales</taxon>
        <taxon>Salinarimonadaceae</taxon>
        <taxon>Salinarimonas</taxon>
    </lineage>
</organism>
<dbReference type="EMBL" id="BMMF01000005">
    <property type="protein sequence ID" value="GGK33130.1"/>
    <property type="molecule type" value="Genomic_DNA"/>
</dbReference>
<protein>
    <recommendedName>
        <fullName evidence="2">Basal-body rod modification protein FlgD</fullName>
    </recommendedName>
</protein>
<comment type="function">
    <text evidence="4">Required for flagellar hook formation. May act as a scaffolding protein.</text>
</comment>
<evidence type="ECO:0000256" key="2">
    <source>
        <dbReference type="ARBA" id="ARBA00016013"/>
    </source>
</evidence>
<dbReference type="RefSeq" id="WP_188912266.1">
    <property type="nucleotide sequence ID" value="NZ_BMMF01000005.1"/>
</dbReference>
<keyword evidence="6" id="KW-0966">Cell projection</keyword>
<evidence type="ECO:0000256" key="1">
    <source>
        <dbReference type="ARBA" id="ARBA00010577"/>
    </source>
</evidence>
<keyword evidence="6" id="KW-0969">Cilium</keyword>
<dbReference type="InterPro" id="IPR005648">
    <property type="entry name" value="FlgD"/>
</dbReference>
<accession>A0A917Q6Z1</accession>
<name>A0A917Q6Z1_9HYPH</name>
<keyword evidence="6" id="KW-0282">Flagellum</keyword>
<feature type="region of interest" description="Disordered" evidence="5">
    <location>
        <begin position="1"/>
        <end position="26"/>
    </location>
</feature>
<evidence type="ECO:0000256" key="3">
    <source>
        <dbReference type="ARBA" id="ARBA00022795"/>
    </source>
</evidence>
<dbReference type="NCBIfam" id="NF004670">
    <property type="entry name" value="PRK06009.1"/>
    <property type="match status" value="1"/>
</dbReference>
<gene>
    <name evidence="6" type="primary">flgD</name>
    <name evidence="6" type="ORF">GCM10011322_19810</name>
</gene>
<keyword evidence="7" id="KW-1185">Reference proteome</keyword>
<evidence type="ECO:0000313" key="6">
    <source>
        <dbReference type="EMBL" id="GGK33130.1"/>
    </source>
</evidence>
<proteinExistence type="inferred from homology"/>
<sequence length="136" mass="13951">MDVASATAAQPGTQADNAGRAGASSPGSMDYDSFLRLLIAQMKNQDPLNPMDPSEQVAQLATFSMVEQAIMTNKKLDGLLSATSLAQASDLIGRTATSADGRISGEVTGVRLTDEGPLATLDGGETLLVGPGVRLT</sequence>
<comment type="similarity">
    <text evidence="1">Belongs to the FlgD family.</text>
</comment>
<evidence type="ECO:0000313" key="7">
    <source>
        <dbReference type="Proteomes" id="UP000600449"/>
    </source>
</evidence>
<dbReference type="Proteomes" id="UP000600449">
    <property type="component" value="Unassembled WGS sequence"/>
</dbReference>
<comment type="caution">
    <text evidence="6">The sequence shown here is derived from an EMBL/GenBank/DDBJ whole genome shotgun (WGS) entry which is preliminary data.</text>
</comment>
<evidence type="ECO:0000256" key="4">
    <source>
        <dbReference type="ARBA" id="ARBA00024746"/>
    </source>
</evidence>
<dbReference type="Pfam" id="PF03963">
    <property type="entry name" value="FlgD"/>
    <property type="match status" value="1"/>
</dbReference>
<dbReference type="AlphaFoldDB" id="A0A917Q6Z1"/>
<evidence type="ECO:0000256" key="5">
    <source>
        <dbReference type="SAM" id="MobiDB-lite"/>
    </source>
</evidence>